<evidence type="ECO:0000256" key="5">
    <source>
        <dbReference type="ARBA" id="ARBA00022701"/>
    </source>
</evidence>
<dbReference type="InterPro" id="IPR047149">
    <property type="entry name" value="KIF11-like"/>
</dbReference>
<keyword evidence="11" id="KW-0206">Cytoskeleton</keyword>
<evidence type="ECO:0000256" key="9">
    <source>
        <dbReference type="ARBA" id="ARBA00023054"/>
    </source>
</evidence>
<dbReference type="PANTHER" id="PTHR47970:SF12">
    <property type="entry name" value="KINESIN FAMILY MEMBER 11"/>
    <property type="match status" value="1"/>
</dbReference>
<evidence type="ECO:0000256" key="12">
    <source>
        <dbReference type="ARBA" id="ARBA00023306"/>
    </source>
</evidence>
<feature type="region of interest" description="Disordered" evidence="16">
    <location>
        <begin position="1041"/>
        <end position="1088"/>
    </location>
</feature>
<feature type="coiled-coil region" evidence="15">
    <location>
        <begin position="736"/>
        <end position="796"/>
    </location>
</feature>
<organism evidence="18 19">
    <name type="scientific">Penicillium hordei</name>
    <dbReference type="NCBI Taxonomy" id="40994"/>
    <lineage>
        <taxon>Eukaryota</taxon>
        <taxon>Fungi</taxon>
        <taxon>Dikarya</taxon>
        <taxon>Ascomycota</taxon>
        <taxon>Pezizomycotina</taxon>
        <taxon>Eurotiomycetes</taxon>
        <taxon>Eurotiomycetidae</taxon>
        <taxon>Eurotiales</taxon>
        <taxon>Aspergillaceae</taxon>
        <taxon>Penicillium</taxon>
    </lineage>
</organism>
<keyword evidence="3" id="KW-0597">Phosphoprotein</keyword>
<dbReference type="Pfam" id="PF13931">
    <property type="entry name" value="Microtub_bind"/>
    <property type="match status" value="1"/>
</dbReference>
<keyword evidence="7" id="KW-0498">Mitosis</keyword>
<feature type="compositionally biased region" description="Polar residues" evidence="16">
    <location>
        <begin position="40"/>
        <end position="49"/>
    </location>
</feature>
<name>A0AAD6E9W9_9EURO</name>
<evidence type="ECO:0000256" key="3">
    <source>
        <dbReference type="ARBA" id="ARBA00022553"/>
    </source>
</evidence>
<evidence type="ECO:0000256" key="16">
    <source>
        <dbReference type="SAM" id="MobiDB-lite"/>
    </source>
</evidence>
<keyword evidence="12" id="KW-0131">Cell cycle</keyword>
<dbReference type="GO" id="GO:0008574">
    <property type="term" value="F:plus-end-directed microtubule motor activity"/>
    <property type="evidence" value="ECO:0007669"/>
    <property type="project" value="TreeGrafter"/>
</dbReference>
<keyword evidence="8 14" id="KW-0067">ATP-binding</keyword>
<feature type="region of interest" description="Disordered" evidence="16">
    <location>
        <begin position="1101"/>
        <end position="1188"/>
    </location>
</feature>
<dbReference type="InterPro" id="IPR047241">
    <property type="entry name" value="KIF11-like_kin_motor_dom"/>
</dbReference>
<accession>A0AAD6E9W9</accession>
<protein>
    <recommendedName>
        <fullName evidence="17">Kinesin motor domain-containing protein</fullName>
    </recommendedName>
</protein>
<dbReference type="SUPFAM" id="SSF52540">
    <property type="entry name" value="P-loop containing nucleoside triphosphate hydrolases"/>
    <property type="match status" value="1"/>
</dbReference>
<dbReference type="InterPro" id="IPR001752">
    <property type="entry name" value="Kinesin_motor_dom"/>
</dbReference>
<dbReference type="PROSITE" id="PS00411">
    <property type="entry name" value="KINESIN_MOTOR_1"/>
    <property type="match status" value="1"/>
</dbReference>
<reference evidence="18" key="1">
    <citation type="journal article" date="2023" name="IMA Fungus">
        <title>Comparative genomic study of the Penicillium genus elucidates a diverse pangenome and 15 lateral gene transfer events.</title>
        <authorList>
            <person name="Petersen C."/>
            <person name="Sorensen T."/>
            <person name="Nielsen M.R."/>
            <person name="Sondergaard T.E."/>
            <person name="Sorensen J.L."/>
            <person name="Fitzpatrick D.A."/>
            <person name="Frisvad J.C."/>
            <person name="Nielsen K.L."/>
        </authorList>
    </citation>
    <scope>NUCLEOTIDE SEQUENCE</scope>
    <source>
        <strain evidence="18">IBT 12815</strain>
    </source>
</reference>
<dbReference type="GO" id="GO:0072686">
    <property type="term" value="C:mitotic spindle"/>
    <property type="evidence" value="ECO:0007669"/>
    <property type="project" value="TreeGrafter"/>
</dbReference>
<evidence type="ECO:0000256" key="8">
    <source>
        <dbReference type="ARBA" id="ARBA00022840"/>
    </source>
</evidence>
<evidence type="ECO:0000256" key="14">
    <source>
        <dbReference type="PROSITE-ProRule" id="PRU00283"/>
    </source>
</evidence>
<sequence length="1188" mass="133067">MAGPPRPPSTLPTTRRSGLRQPVRRAGSAVPERHAPPGVSTPSVRSSTMGAPRVARSPEKSSAPSKRKEKDFEREINEDTSIHVVVRCRGRSDREIKDNNGVVLSTPEGVKGKTLDLSMGPNAVSNKTYAFDKVFSPAADQTTVYEDVVVPVLDEMLAGYNCTIFAYGQTGTGKTYTMSGDMTDTLGILSDDAGIIPRTLYALFHKLEDTESTVKCSFIELYNEELRDLLSYDDSTKLKIFENEKKGGHSTMVQGMEETYIDSASSGIRLLQTGSHKRQVAATKCNDLSSRSHTVFTITVLTKRTTESGEDYVSSGKLNLVDLAGSENIGRSGAENKRATEAGLINKSLLTLGRVINALVDKSSHIPYRESKLTRLLQDSLGGRTKTCIIATVSPARNNLEETISTLDYAFRAKNIRNKPQINSIISKTKLLRDIGMEIEKLKSELIATRHRNGVYMTPDAYEEMTMESESRRIVNEEQRAKIESMEASLRHKVQELLSITGNFNSLKHDNEDTQSKLKETREVLNETERFWKDTQEKLDEEKIVRKAHQNTEKQLRHIGAGLVTTLNGTIQDVNGLHAKLDRKDNLETDNRQTWQASTGEVSHVTERVDARMQIFQTQHAKLLEEMSGKIHQFVDHELDTVQSTRSHLKDIDASFDKAEAEAKNNTSTAHNEMNEVLEEIKVLREEVKSKVGEGLNGLSAAAARISEEVIGEFSEFHSQLHSSYSTLGKDFKTMFEDMTKHLDEQKSEVHKLRLELQAANRQTVEANRKASSNLAQVLEEEHASAQAERENLMSHIRGLLEDSSHKQNNRLKGKFDNLRTEISASGDSLEQATAQHDRHIDEWIFKEEQFAKDITASKDEIKTRMQNDWETFDQRNASIHRATESVHQETVRIVDAQMSDMGTQMEALDDFVAKARSQNGRFHESHLGSLNAMVKNAREARLNVYGQLDGLTGRVEQLQNDVDIHTENLEQATAPLHAEVRQPLLEMRSNIQSHPLKEYVPTGITPQKRRYEYPSEMPQTEAHDGLRTRHRTSKQFTALPFSEEEQQDSPAPTSPQASPPKKFVYNDTPEEVGHSLPSSVAPPSNTGLREVDLNIARPVVSDGDDALPPAKPETPALATSVDLDETPEKEEPEPSRKRRRSNSNNIPETKLPKTMLSKRMAGMKEGRENMPPSAIASGRRFRNRTSD</sequence>
<feature type="compositionally biased region" description="Polar residues" evidence="16">
    <location>
        <begin position="1077"/>
        <end position="1088"/>
    </location>
</feature>
<dbReference type="PRINTS" id="PR00380">
    <property type="entry name" value="KINESINHEAVY"/>
</dbReference>
<dbReference type="FunFam" id="3.40.850.10:FF:000051">
    <property type="entry name" value="Kinesin-like protein bimC"/>
    <property type="match status" value="1"/>
</dbReference>
<keyword evidence="6 14" id="KW-0547">Nucleotide-binding</keyword>
<evidence type="ECO:0000256" key="15">
    <source>
        <dbReference type="SAM" id="Coils"/>
    </source>
</evidence>
<dbReference type="Gene3D" id="3.40.850.10">
    <property type="entry name" value="Kinesin motor domain"/>
    <property type="match status" value="1"/>
</dbReference>
<keyword evidence="9 15" id="KW-0175">Coiled coil</keyword>
<evidence type="ECO:0000256" key="11">
    <source>
        <dbReference type="ARBA" id="ARBA00023212"/>
    </source>
</evidence>
<evidence type="ECO:0000313" key="18">
    <source>
        <dbReference type="EMBL" id="KAJ5606743.1"/>
    </source>
</evidence>
<evidence type="ECO:0000256" key="6">
    <source>
        <dbReference type="ARBA" id="ARBA00022741"/>
    </source>
</evidence>
<dbReference type="GO" id="GO:0000073">
    <property type="term" value="P:initial mitotic spindle pole body separation"/>
    <property type="evidence" value="ECO:0007669"/>
    <property type="project" value="TreeGrafter"/>
</dbReference>
<feature type="compositionally biased region" description="Acidic residues" evidence="16">
    <location>
        <begin position="1123"/>
        <end position="1132"/>
    </location>
</feature>
<dbReference type="GO" id="GO:0008017">
    <property type="term" value="F:microtubule binding"/>
    <property type="evidence" value="ECO:0007669"/>
    <property type="project" value="InterPro"/>
</dbReference>
<dbReference type="EMBL" id="JAQJAE010000002">
    <property type="protein sequence ID" value="KAJ5606743.1"/>
    <property type="molecule type" value="Genomic_DNA"/>
</dbReference>
<keyword evidence="5" id="KW-0493">Microtubule</keyword>
<keyword evidence="4" id="KW-0132">Cell division</keyword>
<comment type="caution">
    <text evidence="18">The sequence shown here is derived from an EMBL/GenBank/DDBJ whole genome shotgun (WGS) entry which is preliminary data.</text>
</comment>
<evidence type="ECO:0000256" key="4">
    <source>
        <dbReference type="ARBA" id="ARBA00022618"/>
    </source>
</evidence>
<dbReference type="SUPFAM" id="SSF58113">
    <property type="entry name" value="Apolipoprotein A-I"/>
    <property type="match status" value="1"/>
</dbReference>
<feature type="compositionally biased region" description="Pro residues" evidence="16">
    <location>
        <begin position="1"/>
        <end position="10"/>
    </location>
</feature>
<feature type="domain" description="Kinesin motor" evidence="17">
    <location>
        <begin position="81"/>
        <end position="416"/>
    </location>
</feature>
<dbReference type="RefSeq" id="XP_056754168.1">
    <property type="nucleotide sequence ID" value="XM_056894420.1"/>
</dbReference>
<dbReference type="PROSITE" id="PS50067">
    <property type="entry name" value="KINESIN_MOTOR_2"/>
    <property type="match status" value="1"/>
</dbReference>
<dbReference type="InterPro" id="IPR019821">
    <property type="entry name" value="Kinesin_motor_CS"/>
</dbReference>
<dbReference type="GO" id="GO:0005634">
    <property type="term" value="C:nucleus"/>
    <property type="evidence" value="ECO:0007669"/>
    <property type="project" value="TreeGrafter"/>
</dbReference>
<evidence type="ECO:0000313" key="19">
    <source>
        <dbReference type="Proteomes" id="UP001213799"/>
    </source>
</evidence>
<dbReference type="SMART" id="SM00129">
    <property type="entry name" value="KISc"/>
    <property type="match status" value="1"/>
</dbReference>
<dbReference type="InterPro" id="IPR036961">
    <property type="entry name" value="Kinesin_motor_dom_sf"/>
</dbReference>
<feature type="binding site" evidence="14">
    <location>
        <begin position="168"/>
        <end position="175"/>
    </location>
    <ligand>
        <name>ATP</name>
        <dbReference type="ChEBI" id="CHEBI:30616"/>
    </ligand>
</feature>
<dbReference type="InterPro" id="IPR025901">
    <property type="entry name" value="Kinesin-assoc_MT-bd_dom"/>
</dbReference>
<proteinExistence type="inferred from homology"/>
<dbReference type="CDD" id="cd01364">
    <property type="entry name" value="KISc_BimC_Eg5"/>
    <property type="match status" value="1"/>
</dbReference>
<dbReference type="GeneID" id="81584662"/>
<feature type="compositionally biased region" description="Basic and acidic residues" evidence="16">
    <location>
        <begin position="66"/>
        <end position="75"/>
    </location>
</feature>
<dbReference type="AlphaFoldDB" id="A0AAD6E9W9"/>
<dbReference type="GO" id="GO:0005524">
    <property type="term" value="F:ATP binding"/>
    <property type="evidence" value="ECO:0007669"/>
    <property type="project" value="UniProtKB-UniRule"/>
</dbReference>
<dbReference type="Proteomes" id="UP001213799">
    <property type="component" value="Unassembled WGS sequence"/>
</dbReference>
<feature type="compositionally biased region" description="Low complexity" evidence="16">
    <location>
        <begin position="1049"/>
        <end position="1061"/>
    </location>
</feature>
<keyword evidence="10 14" id="KW-0505">Motor protein</keyword>
<evidence type="ECO:0000256" key="7">
    <source>
        <dbReference type="ARBA" id="ARBA00022776"/>
    </source>
</evidence>
<reference evidence="18" key="2">
    <citation type="submission" date="2023-01" db="EMBL/GenBank/DDBJ databases">
        <authorList>
            <person name="Petersen C."/>
        </authorList>
    </citation>
    <scope>NUCLEOTIDE SEQUENCE</scope>
    <source>
        <strain evidence="18">IBT 12815</strain>
    </source>
</reference>
<dbReference type="GO" id="GO:0051301">
    <property type="term" value="P:cell division"/>
    <property type="evidence" value="ECO:0007669"/>
    <property type="project" value="UniProtKB-KW"/>
</dbReference>
<keyword evidence="19" id="KW-1185">Reference proteome</keyword>
<comment type="similarity">
    <text evidence="13">Belongs to the TRAFAC class myosin-kinesin ATPase superfamily. Kinesin family. KIN-5/BimC subfamily.</text>
</comment>
<evidence type="ECO:0000256" key="10">
    <source>
        <dbReference type="ARBA" id="ARBA00023175"/>
    </source>
</evidence>
<dbReference type="GO" id="GO:0005876">
    <property type="term" value="C:spindle microtubule"/>
    <property type="evidence" value="ECO:0007669"/>
    <property type="project" value="TreeGrafter"/>
</dbReference>
<evidence type="ECO:0000256" key="1">
    <source>
        <dbReference type="ARBA" id="ARBA00004245"/>
    </source>
</evidence>
<dbReference type="GO" id="GO:0007018">
    <property type="term" value="P:microtubule-based movement"/>
    <property type="evidence" value="ECO:0007669"/>
    <property type="project" value="InterPro"/>
</dbReference>
<keyword evidence="2" id="KW-0963">Cytoplasm</keyword>
<dbReference type="InterPro" id="IPR027417">
    <property type="entry name" value="P-loop_NTPase"/>
</dbReference>
<dbReference type="PANTHER" id="PTHR47970">
    <property type="entry name" value="KINESIN-LIKE PROTEIN KIF11"/>
    <property type="match status" value="1"/>
</dbReference>
<comment type="subcellular location">
    <subcellularLocation>
        <location evidence="1">Cytoplasm</location>
        <location evidence="1">Cytoskeleton</location>
    </subcellularLocation>
</comment>
<evidence type="ECO:0000259" key="17">
    <source>
        <dbReference type="PROSITE" id="PS50067"/>
    </source>
</evidence>
<feature type="coiled-coil region" evidence="15">
    <location>
        <begin position="667"/>
        <end position="694"/>
    </location>
</feature>
<evidence type="ECO:0000256" key="2">
    <source>
        <dbReference type="ARBA" id="ARBA00022490"/>
    </source>
</evidence>
<feature type="region of interest" description="Disordered" evidence="16">
    <location>
        <begin position="1"/>
        <end position="75"/>
    </location>
</feature>
<dbReference type="Pfam" id="PF00225">
    <property type="entry name" value="Kinesin"/>
    <property type="match status" value="1"/>
</dbReference>
<evidence type="ECO:0000256" key="13">
    <source>
        <dbReference type="ARBA" id="ARBA00034704"/>
    </source>
</evidence>
<gene>
    <name evidence="18" type="ORF">N7537_003362</name>
</gene>